<feature type="domain" description="GGDEF" evidence="9">
    <location>
        <begin position="184"/>
        <end position="315"/>
    </location>
</feature>
<feature type="binding site" evidence="7">
    <location>
        <position position="363"/>
    </location>
    <ligand>
        <name>Mn(2+)</name>
        <dbReference type="ChEBI" id="CHEBI:29035"/>
        <label>1</label>
    </ligand>
</feature>
<gene>
    <name evidence="10" type="ORF">CL176_12030</name>
</gene>
<dbReference type="EMBL" id="CP023434">
    <property type="protein sequence ID" value="AXY26669.1"/>
    <property type="molecule type" value="Genomic_DNA"/>
</dbReference>
<dbReference type="PIRSF" id="PIRSF026583">
    <property type="entry name" value="YybT"/>
    <property type="match status" value="1"/>
</dbReference>
<feature type="binding site" evidence="7">
    <location>
        <position position="359"/>
    </location>
    <ligand>
        <name>Mn(2+)</name>
        <dbReference type="ChEBI" id="CHEBI:29035"/>
        <label>1</label>
    </ligand>
</feature>
<dbReference type="InterPro" id="IPR029787">
    <property type="entry name" value="Nucleotide_cyclase"/>
</dbReference>
<feature type="binding site" evidence="7">
    <location>
        <position position="433"/>
    </location>
    <ligand>
        <name>Mn(2+)</name>
        <dbReference type="ChEBI" id="CHEBI:29035"/>
        <label>2</label>
    </ligand>
</feature>
<feature type="transmembrane region" description="Helical" evidence="8">
    <location>
        <begin position="44"/>
        <end position="63"/>
    </location>
</feature>
<dbReference type="InterPro" id="IPR038763">
    <property type="entry name" value="DHH_sf"/>
</dbReference>
<evidence type="ECO:0000259" key="9">
    <source>
        <dbReference type="PROSITE" id="PS50887"/>
    </source>
</evidence>
<dbReference type="Gene3D" id="3.30.450.20">
    <property type="entry name" value="PAS domain"/>
    <property type="match status" value="1"/>
</dbReference>
<evidence type="ECO:0000256" key="2">
    <source>
        <dbReference type="ARBA" id="ARBA00022475"/>
    </source>
</evidence>
<dbReference type="GO" id="GO:0003676">
    <property type="term" value="F:nucleic acid binding"/>
    <property type="evidence" value="ECO:0007669"/>
    <property type="project" value="UniProtKB-UniRule"/>
</dbReference>
<dbReference type="SMART" id="SM00267">
    <property type="entry name" value="GGDEF"/>
    <property type="match status" value="1"/>
</dbReference>
<dbReference type="Proteomes" id="UP000263232">
    <property type="component" value="Chromosome"/>
</dbReference>
<dbReference type="PROSITE" id="PS50887">
    <property type="entry name" value="GGDEF"/>
    <property type="match status" value="1"/>
</dbReference>
<name>A0A347WNL2_9LACT</name>
<dbReference type="Gene3D" id="3.90.1640.10">
    <property type="entry name" value="inorganic pyrophosphatase (n-terminal core)"/>
    <property type="match status" value="1"/>
</dbReference>
<evidence type="ECO:0000256" key="5">
    <source>
        <dbReference type="ARBA" id="ARBA00023136"/>
    </source>
</evidence>
<dbReference type="Gene3D" id="3.30.70.270">
    <property type="match status" value="1"/>
</dbReference>
<dbReference type="InterPro" id="IPR043128">
    <property type="entry name" value="Rev_trsase/Diguanyl_cyclase"/>
</dbReference>
<keyword evidence="6" id="KW-0378">Hydrolase</keyword>
<dbReference type="AlphaFoldDB" id="A0A347WNL2"/>
<evidence type="ECO:0000256" key="6">
    <source>
        <dbReference type="PIRNR" id="PIRNR026583"/>
    </source>
</evidence>
<accession>A0A347WNL2</accession>
<feature type="transmembrane region" description="Helical" evidence="8">
    <location>
        <begin position="21"/>
        <end position="38"/>
    </location>
</feature>
<proteinExistence type="inferred from homology"/>
<comment type="similarity">
    <text evidence="6">Belongs to the GdpP/PdeA phosphodiesterase family.</text>
</comment>
<dbReference type="OrthoDB" id="9759476at2"/>
<evidence type="ECO:0000256" key="3">
    <source>
        <dbReference type="ARBA" id="ARBA00022692"/>
    </source>
</evidence>
<dbReference type="KEGG" id="abae:CL176_12030"/>
<dbReference type="InterPro" id="IPR051319">
    <property type="entry name" value="Oligoribo/pAp-PDE_c-di-AMP_PDE"/>
</dbReference>
<keyword evidence="7" id="KW-0464">Manganese</keyword>
<dbReference type="InterPro" id="IPR003156">
    <property type="entry name" value="DHHA1_dom"/>
</dbReference>
<keyword evidence="5 6" id="KW-0472">Membrane</keyword>
<evidence type="ECO:0000256" key="1">
    <source>
        <dbReference type="ARBA" id="ARBA00004651"/>
    </source>
</evidence>
<comment type="subcellular location">
    <subcellularLocation>
        <location evidence="1">Cell membrane</location>
        <topology evidence="1">Multi-pass membrane protein</topology>
    </subcellularLocation>
</comment>
<feature type="binding site" evidence="7">
    <location>
        <position position="433"/>
    </location>
    <ligand>
        <name>Mn(2+)</name>
        <dbReference type="ChEBI" id="CHEBI:29035"/>
        <label>1</label>
    </ligand>
</feature>
<dbReference type="Pfam" id="PF21370">
    <property type="entry name" value="PAS_GdpP"/>
    <property type="match status" value="1"/>
</dbReference>
<organism evidence="10 11">
    <name type="scientific">Suicoccus acidiformans</name>
    <dbReference type="NCBI Taxonomy" id="2036206"/>
    <lineage>
        <taxon>Bacteria</taxon>
        <taxon>Bacillati</taxon>
        <taxon>Bacillota</taxon>
        <taxon>Bacilli</taxon>
        <taxon>Lactobacillales</taxon>
        <taxon>Aerococcaceae</taxon>
        <taxon>Suicoccus</taxon>
    </lineage>
</organism>
<dbReference type="InterPro" id="IPR001667">
    <property type="entry name" value="DDH_dom"/>
</dbReference>
<evidence type="ECO:0000313" key="11">
    <source>
        <dbReference type="Proteomes" id="UP000263232"/>
    </source>
</evidence>
<keyword evidence="2 6" id="KW-1003">Cell membrane</keyword>
<evidence type="ECO:0000313" key="10">
    <source>
        <dbReference type="EMBL" id="AXY26669.1"/>
    </source>
</evidence>
<dbReference type="PANTHER" id="PTHR47618">
    <property type="entry name" value="BIFUNCTIONAL OLIGORIBONUCLEASE AND PAP PHOSPHATASE NRNA"/>
    <property type="match status" value="1"/>
</dbReference>
<keyword evidence="4 8" id="KW-1133">Transmembrane helix</keyword>
<comment type="function">
    <text evidence="6">Has phosphodiesterase (PDE) activity against cyclic-di-AMP (c-di-AMP).</text>
</comment>
<dbReference type="Pfam" id="PF24898">
    <property type="entry name" value="GGDEF_GdpP"/>
    <property type="match status" value="1"/>
</dbReference>
<evidence type="ECO:0000256" key="4">
    <source>
        <dbReference type="ARBA" id="ARBA00022989"/>
    </source>
</evidence>
<keyword evidence="11" id="KW-1185">Reference proteome</keyword>
<feature type="binding site" evidence="7">
    <location>
        <position position="456"/>
    </location>
    <ligand>
        <name>Mn(2+)</name>
        <dbReference type="ChEBI" id="CHEBI:29035"/>
        <label>2</label>
    </ligand>
</feature>
<dbReference type="InterPro" id="IPR049553">
    <property type="entry name" value="GdpP-like_PAS"/>
</dbReference>
<sequence>MPSKDKLKRFVLILQSLDFRWQLYIIVVSYILIMLFALLRFWQIGVLLLILLILSVVFIILNVDKILSNLNILASDLSKDIKDSQENALFRSPIGIIIYSDNLRVRWLNPSMQSFFAEEDLLGNRLDELNPIFSEILKLSCDEQWQLVSLGECTFKVIHQKEVHAIYMMDVSEEADILQQRQFDRIVFGFLILDDYDEVQDSLDDNQAASIDADLIHRLNAWSNGHGIYIKRIDEERFILLMNKESLNRLEEEKFQYFNELREYFYARNIPLSASIGIAYSNEDDYSVLELSKQAQLNLELALGRGGDQTVIKANDGPARFYGGNTNPSEKRTNVRAKLVFQALQTSIQQSEVILISGHKSPDMDSIGSALGVYKLTQQLNKQAYIILNENKLNKDITQLLSLQNPTKMQDVFISPEEASTLVNASTLLILVDHHRPSLSEAESLLNLCDTVIIDHHRRSEDFPERVVLTYIEPYASSASEMITEFFMNQQNTEESLSKFEATALLAGIIVDTNNFASRTGSRTFDAASYLKSRGANTNDIQRILKEDYASIIQKNQLLEQMEIREDGTAITVAEDNDIYSNIIPSQTADMMLDIIGVEASFVIYRRDKGQVNISARSLGKINVQTIMEKLGGGGHLNNAATQIYDVSVQEAYQQLIEVIEAI</sequence>
<dbReference type="GO" id="GO:0016787">
    <property type="term" value="F:hydrolase activity"/>
    <property type="evidence" value="ECO:0007669"/>
    <property type="project" value="UniProtKB-UniRule"/>
</dbReference>
<dbReference type="SUPFAM" id="SSF64182">
    <property type="entry name" value="DHH phosphoesterases"/>
    <property type="match status" value="1"/>
</dbReference>
<dbReference type="FunFam" id="3.90.1640.10:FF:000002">
    <property type="entry name" value="Cyclic-di-AMP phosphodiesterase"/>
    <property type="match status" value="1"/>
</dbReference>
<dbReference type="RefSeq" id="WP_118991523.1">
    <property type="nucleotide sequence ID" value="NZ_CP023434.1"/>
</dbReference>
<evidence type="ECO:0000256" key="7">
    <source>
        <dbReference type="PIRSR" id="PIRSR026583-50"/>
    </source>
</evidence>
<dbReference type="GO" id="GO:0106409">
    <property type="term" value="F:cyclic-di-AMP phosphodiesterase activity"/>
    <property type="evidence" value="ECO:0007669"/>
    <property type="project" value="RHEA"/>
</dbReference>
<dbReference type="PANTHER" id="PTHR47618:SF2">
    <property type="entry name" value="CYCLIC-DI-AMP PHOSPHODIESTERASE GDPP"/>
    <property type="match status" value="1"/>
</dbReference>
<dbReference type="GO" id="GO:0046872">
    <property type="term" value="F:metal ion binding"/>
    <property type="evidence" value="ECO:0007669"/>
    <property type="project" value="UniProtKB-KW"/>
</dbReference>
<dbReference type="SUPFAM" id="SSF55073">
    <property type="entry name" value="Nucleotide cyclase"/>
    <property type="match status" value="1"/>
</dbReference>
<dbReference type="Pfam" id="PF02272">
    <property type="entry name" value="DHHA1"/>
    <property type="match status" value="1"/>
</dbReference>
<keyword evidence="3 8" id="KW-0812">Transmembrane</keyword>
<comment type="cofactor">
    <cofactor evidence="7">
        <name>Mn(2+)</name>
        <dbReference type="ChEBI" id="CHEBI:29035"/>
    </cofactor>
    <text evidence="7">For phosphodiesterase activity, probably binds 2 Mn(2+) per subunit.</text>
</comment>
<dbReference type="Pfam" id="PF01368">
    <property type="entry name" value="DHH"/>
    <property type="match status" value="1"/>
</dbReference>
<dbReference type="GO" id="GO:0005886">
    <property type="term" value="C:plasma membrane"/>
    <property type="evidence" value="ECO:0007669"/>
    <property type="project" value="UniProtKB-SubCell"/>
</dbReference>
<feature type="binding site" evidence="7">
    <location>
        <position position="512"/>
    </location>
    <ligand>
        <name>Mn(2+)</name>
        <dbReference type="ChEBI" id="CHEBI:29035"/>
        <label>2</label>
    </ligand>
</feature>
<protein>
    <recommendedName>
        <fullName evidence="6">Cyclic-di-AMP phosphodiesterase</fullName>
        <ecNumber evidence="6">3.1.4.-</ecNumber>
    </recommendedName>
</protein>
<evidence type="ECO:0000256" key="8">
    <source>
        <dbReference type="SAM" id="Phobius"/>
    </source>
</evidence>
<dbReference type="InterPro" id="IPR014528">
    <property type="entry name" value="GdpP/PdeA"/>
</dbReference>
<reference evidence="10 11" key="1">
    <citation type="submission" date="2017-09" db="EMBL/GenBank/DDBJ databases">
        <title>Complete genome sequence of Oxytococcus suis strain ZY16052.</title>
        <authorList>
            <person name="Li F."/>
        </authorList>
    </citation>
    <scope>NUCLEOTIDE SEQUENCE [LARGE SCALE GENOMIC DNA]</scope>
    <source>
        <strain evidence="10 11">ZY16052</strain>
    </source>
</reference>
<comment type="catalytic activity">
    <reaction evidence="6">
        <text>3',3'-c-di-AMP + H2O = 5'-O-phosphonoadenylyl-(3'-&gt;5')-adenosine + H(+)</text>
        <dbReference type="Rhea" id="RHEA:54420"/>
        <dbReference type="ChEBI" id="CHEBI:15377"/>
        <dbReference type="ChEBI" id="CHEBI:15378"/>
        <dbReference type="ChEBI" id="CHEBI:71500"/>
        <dbReference type="ChEBI" id="CHEBI:138171"/>
    </reaction>
</comment>
<dbReference type="InterPro" id="IPR000160">
    <property type="entry name" value="GGDEF_dom"/>
</dbReference>
<keyword evidence="7" id="KW-0479">Metal-binding</keyword>
<feature type="binding site" evidence="7">
    <location>
        <position position="365"/>
    </location>
    <ligand>
        <name>Mn(2+)</name>
        <dbReference type="ChEBI" id="CHEBI:29035"/>
        <label>2</label>
    </ligand>
</feature>
<dbReference type="Gene3D" id="3.10.310.30">
    <property type="match status" value="1"/>
</dbReference>
<dbReference type="EC" id="3.1.4.-" evidence="6"/>